<dbReference type="EMBL" id="CM003379">
    <property type="protein sequence ID" value="KOM52205.1"/>
    <property type="molecule type" value="Genomic_DNA"/>
</dbReference>
<proteinExistence type="predicted"/>
<dbReference type="Gramene" id="KOM52205">
    <property type="protein sequence ID" value="KOM52205"/>
    <property type="gene ID" value="LR48_Vigan09g086400"/>
</dbReference>
<evidence type="ECO:0000259" key="2">
    <source>
        <dbReference type="Pfam" id="PF20167"/>
    </source>
</evidence>
<dbReference type="Pfam" id="PF20167">
    <property type="entry name" value="Transposase_32"/>
    <property type="match status" value="1"/>
</dbReference>
<accession>A0A0L9VAW2</accession>
<evidence type="ECO:0000256" key="1">
    <source>
        <dbReference type="SAM" id="MobiDB-lite"/>
    </source>
</evidence>
<evidence type="ECO:0000313" key="4">
    <source>
        <dbReference type="Proteomes" id="UP000053144"/>
    </source>
</evidence>
<feature type="region of interest" description="Disordered" evidence="1">
    <location>
        <begin position="142"/>
        <end position="179"/>
    </location>
</feature>
<name>A0A0L9VAW2_PHAAN</name>
<organism evidence="3 4">
    <name type="scientific">Phaseolus angularis</name>
    <name type="common">Azuki bean</name>
    <name type="synonym">Vigna angularis</name>
    <dbReference type="NCBI Taxonomy" id="3914"/>
    <lineage>
        <taxon>Eukaryota</taxon>
        <taxon>Viridiplantae</taxon>
        <taxon>Streptophyta</taxon>
        <taxon>Embryophyta</taxon>
        <taxon>Tracheophyta</taxon>
        <taxon>Spermatophyta</taxon>
        <taxon>Magnoliopsida</taxon>
        <taxon>eudicotyledons</taxon>
        <taxon>Gunneridae</taxon>
        <taxon>Pentapetalae</taxon>
        <taxon>rosids</taxon>
        <taxon>fabids</taxon>
        <taxon>Fabales</taxon>
        <taxon>Fabaceae</taxon>
        <taxon>Papilionoideae</taxon>
        <taxon>50 kb inversion clade</taxon>
        <taxon>NPAAA clade</taxon>
        <taxon>indigoferoid/millettioid clade</taxon>
        <taxon>Phaseoleae</taxon>
        <taxon>Vigna</taxon>
    </lineage>
</organism>
<sequence>MSVYTDYGGIANYDKIERILCVPGARFQRNKNESPIHIRRSYLTPLAKYWMAFTHANIQPCSHVSDITISRAILLYCVLRGLNVNIGQVRANEIRSCASAVNTKAPLGHPSLITHLYMIIGLYDTPPRRRWMMEEFNTCVRWPEDQSQPSGVGAVDASTMEEEDDDDEEEEEDSDDSQG</sequence>
<dbReference type="InterPro" id="IPR046796">
    <property type="entry name" value="Transposase_32_dom"/>
</dbReference>
<feature type="domain" description="Putative plant transposon protein" evidence="2">
    <location>
        <begin position="11"/>
        <end position="116"/>
    </location>
</feature>
<dbReference type="Proteomes" id="UP000053144">
    <property type="component" value="Chromosome 9"/>
</dbReference>
<gene>
    <name evidence="3" type="ORF">LR48_Vigan09g086400</name>
</gene>
<evidence type="ECO:0000313" key="3">
    <source>
        <dbReference type="EMBL" id="KOM52205.1"/>
    </source>
</evidence>
<feature type="compositionally biased region" description="Acidic residues" evidence="1">
    <location>
        <begin position="159"/>
        <end position="179"/>
    </location>
</feature>
<protein>
    <recommendedName>
        <fullName evidence="2">Putative plant transposon protein domain-containing protein</fullName>
    </recommendedName>
</protein>
<dbReference type="AlphaFoldDB" id="A0A0L9VAW2"/>
<reference evidence="4" key="1">
    <citation type="journal article" date="2015" name="Proc. Natl. Acad. Sci. U.S.A.">
        <title>Genome sequencing of adzuki bean (Vigna angularis) provides insight into high starch and low fat accumulation and domestication.</title>
        <authorList>
            <person name="Yang K."/>
            <person name="Tian Z."/>
            <person name="Chen C."/>
            <person name="Luo L."/>
            <person name="Zhao B."/>
            <person name="Wang Z."/>
            <person name="Yu L."/>
            <person name="Li Y."/>
            <person name="Sun Y."/>
            <person name="Li W."/>
            <person name="Chen Y."/>
            <person name="Li Y."/>
            <person name="Zhang Y."/>
            <person name="Ai D."/>
            <person name="Zhao J."/>
            <person name="Shang C."/>
            <person name="Ma Y."/>
            <person name="Wu B."/>
            <person name="Wang M."/>
            <person name="Gao L."/>
            <person name="Sun D."/>
            <person name="Zhang P."/>
            <person name="Guo F."/>
            <person name="Wang W."/>
            <person name="Li Y."/>
            <person name="Wang J."/>
            <person name="Varshney R.K."/>
            <person name="Wang J."/>
            <person name="Ling H.Q."/>
            <person name="Wan P."/>
        </authorList>
    </citation>
    <scope>NUCLEOTIDE SEQUENCE</scope>
    <source>
        <strain evidence="4">cv. Jingnong 6</strain>
    </source>
</reference>